<dbReference type="Proteomes" id="UP000298416">
    <property type="component" value="Unassembled WGS sequence"/>
</dbReference>
<dbReference type="GO" id="GO:0006869">
    <property type="term" value="P:lipid transport"/>
    <property type="evidence" value="ECO:0007669"/>
    <property type="project" value="InterPro"/>
</dbReference>
<proteinExistence type="inferred from homology"/>
<gene>
    <name evidence="6" type="ORF">SASPL_121716</name>
</gene>
<dbReference type="CDD" id="cd01960">
    <property type="entry name" value="nsLTP1"/>
    <property type="match status" value="1"/>
</dbReference>
<keyword evidence="2" id="KW-0813">Transport</keyword>
<dbReference type="InterPro" id="IPR000528">
    <property type="entry name" value="Plant_nsLTP"/>
</dbReference>
<evidence type="ECO:0000256" key="1">
    <source>
        <dbReference type="ARBA" id="ARBA00009748"/>
    </source>
</evidence>
<dbReference type="InterPro" id="IPR036312">
    <property type="entry name" value="Bifun_inhib/LTP/seed_sf"/>
</dbReference>
<dbReference type="EMBL" id="PNBA02000007">
    <property type="protein sequence ID" value="KAG6419494.1"/>
    <property type="molecule type" value="Genomic_DNA"/>
</dbReference>
<dbReference type="GO" id="GO:0008289">
    <property type="term" value="F:lipid binding"/>
    <property type="evidence" value="ECO:0007669"/>
    <property type="project" value="UniProtKB-KW"/>
</dbReference>
<accession>A0A8X8XUU5</accession>
<keyword evidence="7" id="KW-1185">Reference proteome</keyword>
<comment type="caution">
    <text evidence="6">The sequence shown here is derived from an EMBL/GenBank/DDBJ whole genome shotgun (WGS) entry which is preliminary data.</text>
</comment>
<protein>
    <recommendedName>
        <fullName evidence="5">Bifunctional inhibitor/plant lipid transfer protein/seed storage helical domain-containing protein</fullName>
    </recommendedName>
</protein>
<dbReference type="InterPro" id="IPR016140">
    <property type="entry name" value="Bifunc_inhib/LTP/seed_store"/>
</dbReference>
<dbReference type="AlphaFoldDB" id="A0A8X8XUU5"/>
<dbReference type="PANTHER" id="PTHR33076">
    <property type="entry name" value="NON-SPECIFIC LIPID-TRANSFER PROTEIN 2-RELATED"/>
    <property type="match status" value="1"/>
</dbReference>
<comment type="similarity">
    <text evidence="1">Belongs to the plant LTP family.</text>
</comment>
<evidence type="ECO:0000313" key="6">
    <source>
        <dbReference type="EMBL" id="KAG6419494.1"/>
    </source>
</evidence>
<dbReference type="Gene3D" id="1.10.110.10">
    <property type="entry name" value="Plant lipid-transfer and hydrophobic proteins"/>
    <property type="match status" value="1"/>
</dbReference>
<evidence type="ECO:0000313" key="7">
    <source>
        <dbReference type="Proteomes" id="UP000298416"/>
    </source>
</evidence>
<evidence type="ECO:0000259" key="5">
    <source>
        <dbReference type="Pfam" id="PF00234"/>
    </source>
</evidence>
<dbReference type="SUPFAM" id="SSF47699">
    <property type="entry name" value="Bifunctional inhibitor/lipid-transfer protein/seed storage 2S albumin"/>
    <property type="match status" value="1"/>
</dbReference>
<keyword evidence="4" id="KW-0732">Signal</keyword>
<reference evidence="6" key="1">
    <citation type="submission" date="2018-01" db="EMBL/GenBank/DDBJ databases">
        <authorList>
            <person name="Mao J.F."/>
        </authorList>
    </citation>
    <scope>NUCLEOTIDE SEQUENCE</scope>
    <source>
        <strain evidence="6">Huo1</strain>
        <tissue evidence="6">Leaf</tissue>
    </source>
</reference>
<organism evidence="6">
    <name type="scientific">Salvia splendens</name>
    <name type="common">Scarlet sage</name>
    <dbReference type="NCBI Taxonomy" id="180675"/>
    <lineage>
        <taxon>Eukaryota</taxon>
        <taxon>Viridiplantae</taxon>
        <taxon>Streptophyta</taxon>
        <taxon>Embryophyta</taxon>
        <taxon>Tracheophyta</taxon>
        <taxon>Spermatophyta</taxon>
        <taxon>Magnoliopsida</taxon>
        <taxon>eudicotyledons</taxon>
        <taxon>Gunneridae</taxon>
        <taxon>Pentapetalae</taxon>
        <taxon>asterids</taxon>
        <taxon>lamiids</taxon>
        <taxon>Lamiales</taxon>
        <taxon>Lamiaceae</taxon>
        <taxon>Nepetoideae</taxon>
        <taxon>Mentheae</taxon>
        <taxon>Salviinae</taxon>
        <taxon>Salvia</taxon>
        <taxon>Salvia subgen. Calosphace</taxon>
        <taxon>core Calosphace</taxon>
    </lineage>
</organism>
<feature type="chain" id="PRO_5036500386" description="Bifunctional inhibitor/plant lipid transfer protein/seed storage helical domain-containing protein" evidence="4">
    <location>
        <begin position="19"/>
        <end position="120"/>
    </location>
</feature>
<keyword evidence="3" id="KW-0446">Lipid-binding</keyword>
<feature type="domain" description="Bifunctional inhibitor/plant lipid transfer protein/seed storage helical" evidence="5">
    <location>
        <begin position="29"/>
        <end position="115"/>
    </location>
</feature>
<reference evidence="6" key="2">
    <citation type="submission" date="2020-08" db="EMBL/GenBank/DDBJ databases">
        <title>Plant Genome Project.</title>
        <authorList>
            <person name="Zhang R.-G."/>
        </authorList>
    </citation>
    <scope>NUCLEOTIDE SEQUENCE</scope>
    <source>
        <strain evidence="6">Huo1</strain>
        <tissue evidence="6">Leaf</tissue>
    </source>
</reference>
<name>A0A8X8XUU5_SALSN</name>
<dbReference type="PRINTS" id="PR00382">
    <property type="entry name" value="LIPIDTRNSFER"/>
</dbReference>
<feature type="signal peptide" evidence="4">
    <location>
        <begin position="1"/>
        <end position="18"/>
    </location>
</feature>
<dbReference type="Pfam" id="PF00234">
    <property type="entry name" value="Tryp_alpha_amyl"/>
    <property type="match status" value="1"/>
</dbReference>
<evidence type="ECO:0000256" key="2">
    <source>
        <dbReference type="ARBA" id="ARBA00022448"/>
    </source>
</evidence>
<evidence type="ECO:0000256" key="3">
    <source>
        <dbReference type="ARBA" id="ARBA00023121"/>
    </source>
</evidence>
<sequence length="120" mass="13447">MKPLLILVFALALALTLSKPITASRNKGCRDVFNNFSHCAGYIQGLGNKPTRMCCQSVTNLNAIAKHEHGGSVRICQCIEHFASYRHHPFIGERIEELPHKCNTRLSFPISEHMDCNRAV</sequence>
<evidence type="ECO:0000256" key="4">
    <source>
        <dbReference type="SAM" id="SignalP"/>
    </source>
</evidence>